<dbReference type="EMBL" id="KI913128">
    <property type="protein sequence ID" value="ETV79275.1"/>
    <property type="molecule type" value="Genomic_DNA"/>
</dbReference>
<dbReference type="RefSeq" id="XP_009831116.1">
    <property type="nucleotide sequence ID" value="XM_009832814.1"/>
</dbReference>
<gene>
    <name evidence="2" type="ORF">H257_07331</name>
</gene>
<feature type="region of interest" description="Disordered" evidence="1">
    <location>
        <begin position="127"/>
        <end position="322"/>
    </location>
</feature>
<reference evidence="2" key="1">
    <citation type="submission" date="2013-12" db="EMBL/GenBank/DDBJ databases">
        <title>The Genome Sequence of Aphanomyces astaci APO3.</title>
        <authorList>
            <consortium name="The Broad Institute Genomics Platform"/>
            <person name="Russ C."/>
            <person name="Tyler B."/>
            <person name="van West P."/>
            <person name="Dieguez-Uribeondo J."/>
            <person name="Young S.K."/>
            <person name="Zeng Q."/>
            <person name="Gargeya S."/>
            <person name="Fitzgerald M."/>
            <person name="Abouelleil A."/>
            <person name="Alvarado L."/>
            <person name="Chapman S.B."/>
            <person name="Gainer-Dewar J."/>
            <person name="Goldberg J."/>
            <person name="Griggs A."/>
            <person name="Gujja S."/>
            <person name="Hansen M."/>
            <person name="Howarth C."/>
            <person name="Imamovic A."/>
            <person name="Ireland A."/>
            <person name="Larimer J."/>
            <person name="McCowan C."/>
            <person name="Murphy C."/>
            <person name="Pearson M."/>
            <person name="Poon T.W."/>
            <person name="Priest M."/>
            <person name="Roberts A."/>
            <person name="Saif S."/>
            <person name="Shea T."/>
            <person name="Sykes S."/>
            <person name="Wortman J."/>
            <person name="Nusbaum C."/>
            <person name="Birren B."/>
        </authorList>
    </citation>
    <scope>NUCLEOTIDE SEQUENCE [LARGE SCALE GENOMIC DNA]</scope>
    <source>
        <strain evidence="2">APO3</strain>
    </source>
</reference>
<dbReference type="GO" id="GO:0072686">
    <property type="term" value="C:mitotic spindle"/>
    <property type="evidence" value="ECO:0007669"/>
    <property type="project" value="InterPro"/>
</dbReference>
<accession>W4GHT3</accession>
<dbReference type="Pfam" id="PF08655">
    <property type="entry name" value="DASH_Ask1"/>
    <property type="match status" value="1"/>
</dbReference>
<feature type="compositionally biased region" description="Low complexity" evidence="1">
    <location>
        <begin position="62"/>
        <end position="72"/>
    </location>
</feature>
<dbReference type="GO" id="GO:0008608">
    <property type="term" value="P:attachment of spindle microtubules to kinetochore"/>
    <property type="evidence" value="ECO:0007669"/>
    <property type="project" value="InterPro"/>
</dbReference>
<name>W4GHT3_APHAT</name>
<dbReference type="GO" id="GO:0042729">
    <property type="term" value="C:DASH complex"/>
    <property type="evidence" value="ECO:0007669"/>
    <property type="project" value="InterPro"/>
</dbReference>
<protein>
    <submittedName>
        <fullName evidence="2">Uncharacterized protein</fullName>
    </submittedName>
</protein>
<dbReference type="VEuPathDB" id="FungiDB:H257_07331"/>
<feature type="compositionally biased region" description="Polar residues" evidence="1">
    <location>
        <begin position="290"/>
        <end position="300"/>
    </location>
</feature>
<dbReference type="OrthoDB" id="159965at2759"/>
<evidence type="ECO:0000313" key="2">
    <source>
        <dbReference type="EMBL" id="ETV79275.1"/>
    </source>
</evidence>
<feature type="compositionally biased region" description="Pro residues" evidence="1">
    <location>
        <begin position="271"/>
        <end position="282"/>
    </location>
</feature>
<dbReference type="AlphaFoldDB" id="W4GHT3"/>
<feature type="region of interest" description="Disordered" evidence="1">
    <location>
        <begin position="62"/>
        <end position="86"/>
    </location>
</feature>
<dbReference type="GeneID" id="20809327"/>
<dbReference type="InterPro" id="IPR013964">
    <property type="entry name" value="DASH_Ask1"/>
</dbReference>
<proteinExistence type="predicted"/>
<evidence type="ECO:0000256" key="1">
    <source>
        <dbReference type="SAM" id="MobiDB-lite"/>
    </source>
</evidence>
<feature type="compositionally biased region" description="Low complexity" evidence="1">
    <location>
        <begin position="175"/>
        <end position="200"/>
    </location>
</feature>
<organism evidence="2">
    <name type="scientific">Aphanomyces astaci</name>
    <name type="common">Crayfish plague agent</name>
    <dbReference type="NCBI Taxonomy" id="112090"/>
    <lineage>
        <taxon>Eukaryota</taxon>
        <taxon>Sar</taxon>
        <taxon>Stramenopiles</taxon>
        <taxon>Oomycota</taxon>
        <taxon>Saprolegniomycetes</taxon>
        <taxon>Saprolegniales</taxon>
        <taxon>Verrucalvaceae</taxon>
        <taxon>Aphanomyces</taxon>
    </lineage>
</organism>
<feature type="compositionally biased region" description="Polar residues" evidence="1">
    <location>
        <begin position="142"/>
        <end position="153"/>
    </location>
</feature>
<sequence>MEEELEQKMTFVLADIDAQFSKAHEAATKLLRRVRRHSQTTRQMHAHCRLFHDLFVQLQDQAAATPSSSHASPAHHHDRPGNRMNMSTYTDIQDDMEAAEHYDSFLDADDEFVDATVQLKTTTLVQPRGSVPAATTASSTSLNESSINISMDITGSPMPPRHHLSRPPVHVHTPAAASSSQQEASSHPTPASPSNSSTASYVHLPLLPTPEMPSLSHRVQLLQAPPPSTSHAGGLDESDSFLGVPSDIATPDMHVLSRPCLSPEASSPGFPTSPSPSHPAPPFASSSSPLNTSVIATSSPHAHHAVQTPPWHATPGAPSSDFRRRFSAASEYRTPLKSKPPFAADDDDEDMDHDMAYPNIDSPVLASPLLSTKLKVLTPHTPLSNRIAGASTQTPYRSPYASTMLSSPSTPKIPIFDLALFPVAFQKGEGAYQMTRLYSYFRNNPTQAMTLAGLVDKLDDCESERLEILLDTLVSRRLLRPFVVEGEMYWQSSFK</sequence>